<feature type="transmembrane region" description="Helical" evidence="5">
    <location>
        <begin position="191"/>
        <end position="214"/>
    </location>
</feature>
<dbReference type="Proteomes" id="UP000515146">
    <property type="component" value="Unplaced"/>
</dbReference>
<keyword evidence="7" id="KW-1185">Reference proteome</keyword>
<feature type="domain" description="Amino acid transporter transmembrane" evidence="6">
    <location>
        <begin position="46"/>
        <end position="406"/>
    </location>
</feature>
<dbReference type="FunCoup" id="A0A6P6XZS5">
    <property type="interactions" value="9"/>
</dbReference>
<evidence type="ECO:0000256" key="2">
    <source>
        <dbReference type="ARBA" id="ARBA00022692"/>
    </source>
</evidence>
<feature type="transmembrane region" description="Helical" evidence="5">
    <location>
        <begin position="121"/>
        <end position="143"/>
    </location>
</feature>
<feature type="transmembrane region" description="Helical" evidence="5">
    <location>
        <begin position="382"/>
        <end position="406"/>
    </location>
</feature>
<feature type="transmembrane region" description="Helical" evidence="5">
    <location>
        <begin position="355"/>
        <end position="376"/>
    </location>
</feature>
<dbReference type="PANTHER" id="PTHR22950">
    <property type="entry name" value="AMINO ACID TRANSPORTER"/>
    <property type="match status" value="1"/>
</dbReference>
<keyword evidence="2 5" id="KW-0812">Transmembrane</keyword>
<dbReference type="Pfam" id="PF01490">
    <property type="entry name" value="Aa_trans"/>
    <property type="match status" value="1"/>
</dbReference>
<evidence type="ECO:0000256" key="5">
    <source>
        <dbReference type="SAM" id="Phobius"/>
    </source>
</evidence>
<feature type="transmembrane region" description="Helical" evidence="5">
    <location>
        <begin position="45"/>
        <end position="64"/>
    </location>
</feature>
<dbReference type="OrthoDB" id="438545at2759"/>
<dbReference type="OMA" id="ETVRWIL"/>
<feature type="transmembrane region" description="Helical" evidence="5">
    <location>
        <begin position="266"/>
        <end position="291"/>
    </location>
</feature>
<dbReference type="PIRSF" id="PIRSF006060">
    <property type="entry name" value="AA_transporter"/>
    <property type="match status" value="1"/>
</dbReference>
<evidence type="ECO:0000313" key="8">
    <source>
        <dbReference type="RefSeq" id="XP_027198515.1"/>
    </source>
</evidence>
<protein>
    <submittedName>
        <fullName evidence="8">Sodium-coupled neutral amino acid transporter 7</fullName>
    </submittedName>
</protein>
<evidence type="ECO:0000256" key="3">
    <source>
        <dbReference type="ARBA" id="ARBA00022989"/>
    </source>
</evidence>
<accession>A0A6P6XZS5</accession>
<evidence type="ECO:0000313" key="7">
    <source>
        <dbReference type="Proteomes" id="UP000515146"/>
    </source>
</evidence>
<feature type="transmembrane region" description="Helical" evidence="5">
    <location>
        <begin position="311"/>
        <end position="334"/>
    </location>
</feature>
<dbReference type="Gene3D" id="1.20.1740.10">
    <property type="entry name" value="Amino acid/polyamine transporter I"/>
    <property type="match status" value="1"/>
</dbReference>
<dbReference type="RefSeq" id="XP_027198515.1">
    <property type="nucleotide sequence ID" value="XM_027342714.1"/>
</dbReference>
<organism evidence="7 8">
    <name type="scientific">Dermatophagoides pteronyssinus</name>
    <name type="common">European house dust mite</name>
    <dbReference type="NCBI Taxonomy" id="6956"/>
    <lineage>
        <taxon>Eukaryota</taxon>
        <taxon>Metazoa</taxon>
        <taxon>Ecdysozoa</taxon>
        <taxon>Arthropoda</taxon>
        <taxon>Chelicerata</taxon>
        <taxon>Arachnida</taxon>
        <taxon>Acari</taxon>
        <taxon>Acariformes</taxon>
        <taxon>Sarcoptiformes</taxon>
        <taxon>Astigmata</taxon>
        <taxon>Psoroptidia</taxon>
        <taxon>Analgoidea</taxon>
        <taxon>Pyroglyphidae</taxon>
        <taxon>Dermatophagoidinae</taxon>
        <taxon>Dermatophagoides</taxon>
    </lineage>
</organism>
<proteinExistence type="predicted"/>
<keyword evidence="3 5" id="KW-1133">Transmembrane helix</keyword>
<dbReference type="InParanoid" id="A0A6P6XZS5"/>
<sequence>MMENEINETEPLLINYDRRTDEINIEDNHQLIESEQQQSSSGQSLGFWSVIFLTVNATLGAGLLNIPYSFDNSGGIVFALILQSIHVLLVICSLMIISFGTKISKVNSLQNLIGYYCGSSWSNLCACSIFIYSYGACITYLIVIGDQFDKILEFYYGVDYYKYWYLHRDFLVMTIAIVAILPLCISKDISFLRFASFIGFLSTFYITLLVMIEYIKLPSINAKIRTEPNRWTDIFKVLPVLTFSFQCQTSWVPTFAETKNSSNLRIFLMIFFSMFICFLSYSWTALFGLLTFGSSNIQKDMMQNYDPRDPFVAIGMVLLIIKTIVVYPVLLYCGRIVIEQLFPFSDNTQQSKRRNSIRITCAIIWVVTSATLAIYVPNIGVAINYLGSLANLFVFILPGLCLYMILFDERQFQMIKHEYGFLANKSLILVISTLFISYGIGVFAYSICLSILEIVQEQMVLEQHTFY</sequence>
<keyword evidence="4 5" id="KW-0472">Membrane</keyword>
<comment type="subcellular location">
    <subcellularLocation>
        <location evidence="1">Membrane</location>
        <topology evidence="1">Multi-pass membrane protein</topology>
    </subcellularLocation>
</comment>
<evidence type="ECO:0000256" key="4">
    <source>
        <dbReference type="ARBA" id="ARBA00023136"/>
    </source>
</evidence>
<dbReference type="InterPro" id="IPR013057">
    <property type="entry name" value="AA_transpt_TM"/>
</dbReference>
<feature type="transmembrane region" description="Helical" evidence="5">
    <location>
        <begin position="76"/>
        <end position="100"/>
    </location>
</feature>
<dbReference type="AlphaFoldDB" id="A0A6P6XZS5"/>
<feature type="transmembrane region" description="Helical" evidence="5">
    <location>
        <begin position="163"/>
        <end position="184"/>
    </location>
</feature>
<name>A0A6P6XZS5_DERPT</name>
<evidence type="ECO:0000259" key="6">
    <source>
        <dbReference type="Pfam" id="PF01490"/>
    </source>
</evidence>
<feature type="transmembrane region" description="Helical" evidence="5">
    <location>
        <begin position="427"/>
        <end position="452"/>
    </location>
</feature>
<dbReference type="GO" id="GO:0015179">
    <property type="term" value="F:L-amino acid transmembrane transporter activity"/>
    <property type="evidence" value="ECO:0007669"/>
    <property type="project" value="TreeGrafter"/>
</dbReference>
<dbReference type="PANTHER" id="PTHR22950:SF652">
    <property type="entry name" value="TRANSMEMBRANE AMINO ACID TRANSPORTER FAMILY PROTEIN"/>
    <property type="match status" value="1"/>
</dbReference>
<dbReference type="KEGG" id="dpte:113792778"/>
<evidence type="ECO:0000256" key="1">
    <source>
        <dbReference type="ARBA" id="ARBA00004141"/>
    </source>
</evidence>
<reference evidence="8" key="1">
    <citation type="submission" date="2025-08" db="UniProtKB">
        <authorList>
            <consortium name="RefSeq"/>
        </authorList>
    </citation>
    <scope>IDENTIFICATION</scope>
    <source>
        <strain evidence="8">Airmid</strain>
    </source>
</reference>
<dbReference type="GO" id="GO:0016020">
    <property type="term" value="C:membrane"/>
    <property type="evidence" value="ECO:0007669"/>
    <property type="project" value="UniProtKB-SubCell"/>
</dbReference>
<gene>
    <name evidence="8" type="primary">LOC113792778</name>
</gene>